<feature type="region of interest" description="Disordered" evidence="1">
    <location>
        <begin position="1"/>
        <end position="37"/>
    </location>
</feature>
<proteinExistence type="predicted"/>
<dbReference type="AlphaFoldDB" id="A0A9P4PDR3"/>
<organism evidence="2 3">
    <name type="scientific">Karstenula rhodostoma CBS 690.94</name>
    <dbReference type="NCBI Taxonomy" id="1392251"/>
    <lineage>
        <taxon>Eukaryota</taxon>
        <taxon>Fungi</taxon>
        <taxon>Dikarya</taxon>
        <taxon>Ascomycota</taxon>
        <taxon>Pezizomycotina</taxon>
        <taxon>Dothideomycetes</taxon>
        <taxon>Pleosporomycetidae</taxon>
        <taxon>Pleosporales</taxon>
        <taxon>Massarineae</taxon>
        <taxon>Didymosphaeriaceae</taxon>
        <taxon>Karstenula</taxon>
    </lineage>
</organism>
<accession>A0A9P4PDR3</accession>
<name>A0A9P4PDR3_9PLEO</name>
<reference evidence="2" key="1">
    <citation type="journal article" date="2020" name="Stud. Mycol.">
        <title>101 Dothideomycetes genomes: a test case for predicting lifestyles and emergence of pathogens.</title>
        <authorList>
            <person name="Haridas S."/>
            <person name="Albert R."/>
            <person name="Binder M."/>
            <person name="Bloem J."/>
            <person name="Labutti K."/>
            <person name="Salamov A."/>
            <person name="Andreopoulos B."/>
            <person name="Baker S."/>
            <person name="Barry K."/>
            <person name="Bills G."/>
            <person name="Bluhm B."/>
            <person name="Cannon C."/>
            <person name="Castanera R."/>
            <person name="Culley D."/>
            <person name="Daum C."/>
            <person name="Ezra D."/>
            <person name="Gonzalez J."/>
            <person name="Henrissat B."/>
            <person name="Kuo A."/>
            <person name="Liang C."/>
            <person name="Lipzen A."/>
            <person name="Lutzoni F."/>
            <person name="Magnuson J."/>
            <person name="Mondo S."/>
            <person name="Nolan M."/>
            <person name="Ohm R."/>
            <person name="Pangilinan J."/>
            <person name="Park H.-J."/>
            <person name="Ramirez L."/>
            <person name="Alfaro M."/>
            <person name="Sun H."/>
            <person name="Tritt A."/>
            <person name="Yoshinaga Y."/>
            <person name="Zwiers L.-H."/>
            <person name="Turgeon B."/>
            <person name="Goodwin S."/>
            <person name="Spatafora J."/>
            <person name="Crous P."/>
            <person name="Grigoriev I."/>
        </authorList>
    </citation>
    <scope>NUCLEOTIDE SEQUENCE</scope>
    <source>
        <strain evidence="2">CBS 690.94</strain>
    </source>
</reference>
<feature type="compositionally biased region" description="Polar residues" evidence="1">
    <location>
        <begin position="19"/>
        <end position="37"/>
    </location>
</feature>
<evidence type="ECO:0000313" key="3">
    <source>
        <dbReference type="Proteomes" id="UP000799764"/>
    </source>
</evidence>
<sequence length="119" mass="12034">MSTHAAAAAAPADPPISPISRQTTFPHKTSAATSSRTPFIDIATPAINAAPVELDGAPAGLASAHPGEEEGSGVEGSEKRNEMLAKRGRDAGVIVDLPVGPTAEEVRAAEKVEGEGEGR</sequence>
<evidence type="ECO:0000256" key="1">
    <source>
        <dbReference type="SAM" id="MobiDB-lite"/>
    </source>
</evidence>
<dbReference type="Proteomes" id="UP000799764">
    <property type="component" value="Unassembled WGS sequence"/>
</dbReference>
<dbReference type="EMBL" id="MU001504">
    <property type="protein sequence ID" value="KAF2442067.1"/>
    <property type="molecule type" value="Genomic_DNA"/>
</dbReference>
<comment type="caution">
    <text evidence="2">The sequence shown here is derived from an EMBL/GenBank/DDBJ whole genome shotgun (WGS) entry which is preliminary data.</text>
</comment>
<dbReference type="OrthoDB" id="5310629at2759"/>
<evidence type="ECO:0000313" key="2">
    <source>
        <dbReference type="EMBL" id="KAF2442067.1"/>
    </source>
</evidence>
<feature type="region of interest" description="Disordered" evidence="1">
    <location>
        <begin position="57"/>
        <end position="91"/>
    </location>
</feature>
<feature type="compositionally biased region" description="Low complexity" evidence="1">
    <location>
        <begin position="1"/>
        <end position="11"/>
    </location>
</feature>
<gene>
    <name evidence="2" type="ORF">P171DRAFT_522959</name>
</gene>
<protein>
    <submittedName>
        <fullName evidence="2">Uncharacterized protein</fullName>
    </submittedName>
</protein>
<feature type="compositionally biased region" description="Basic and acidic residues" evidence="1">
    <location>
        <begin position="76"/>
        <end position="90"/>
    </location>
</feature>
<keyword evidence="3" id="KW-1185">Reference proteome</keyword>